<protein>
    <submittedName>
        <fullName evidence="2">Uncharacterized protein</fullName>
    </submittedName>
</protein>
<proteinExistence type="predicted"/>
<dbReference type="AlphaFoldDB" id="A0A8A3PJT0"/>
<gene>
    <name evidence="2" type="ORF">DSL72_008103</name>
</gene>
<dbReference type="Proteomes" id="UP000672032">
    <property type="component" value="Chromosome 5"/>
</dbReference>
<evidence type="ECO:0000313" key="2">
    <source>
        <dbReference type="EMBL" id="QSZ35234.1"/>
    </source>
</evidence>
<accession>A0A8A3PJT0</accession>
<feature type="region of interest" description="Disordered" evidence="1">
    <location>
        <begin position="1"/>
        <end position="29"/>
    </location>
</feature>
<dbReference type="OrthoDB" id="3564896at2759"/>
<reference evidence="2" key="1">
    <citation type="submission" date="2020-10" db="EMBL/GenBank/DDBJ databases">
        <title>Genome Sequence of Monilinia vaccinii-corymbosi Sheds Light on Mummy Berry Disease Infection of Blueberry and Mating Type.</title>
        <authorList>
            <person name="Yow A.G."/>
            <person name="Zhang Y."/>
            <person name="Bansal K."/>
            <person name="Eacker S.M."/>
            <person name="Sullivan S."/>
            <person name="Liachko I."/>
            <person name="Cubeta M.A."/>
            <person name="Rollins J.A."/>
            <person name="Ashrafi H."/>
        </authorList>
    </citation>
    <scope>NUCLEOTIDE SEQUENCE</scope>
    <source>
        <strain evidence="2">RL-1</strain>
    </source>
</reference>
<sequence length="340" mass="37916">MSAPPGDAASGDPVPQDAAEQVNDADDAETPAKVLIESSPPYCHSVLRAQIVFCQKVQVRGFGNNKHPQYFMLRASIPIYAINEYNFGLGRDRDNLPQAVRDALPEDWDSKGLAVISVTCNFIHFIVRSKYREDQRTFRQIHTGWIRDRALDPSYLWIHESPVKHQLGLGNLLSPIHQPGFTIPGLVFDGVVEIVITRPPDPRWKGAKEIQPRVNTVIPTHISKKPYKYTPAETIQDPQAHLSSVLVTRDRKSPFNGKQLVRNILVPNWQDFIRHMSDSQKATFESLEIDHGLVVINGLVASGKPNAAVMVSVCAIHNPNADHCVLRTSSSVDAIAEEFE</sequence>
<name>A0A8A3PJT0_9HELO</name>
<evidence type="ECO:0000256" key="1">
    <source>
        <dbReference type="SAM" id="MobiDB-lite"/>
    </source>
</evidence>
<dbReference type="EMBL" id="CP063409">
    <property type="protein sequence ID" value="QSZ35234.1"/>
    <property type="molecule type" value="Genomic_DNA"/>
</dbReference>
<organism evidence="2 3">
    <name type="scientific">Monilinia vaccinii-corymbosi</name>
    <dbReference type="NCBI Taxonomy" id="61207"/>
    <lineage>
        <taxon>Eukaryota</taxon>
        <taxon>Fungi</taxon>
        <taxon>Dikarya</taxon>
        <taxon>Ascomycota</taxon>
        <taxon>Pezizomycotina</taxon>
        <taxon>Leotiomycetes</taxon>
        <taxon>Helotiales</taxon>
        <taxon>Sclerotiniaceae</taxon>
        <taxon>Monilinia</taxon>
    </lineage>
</organism>
<evidence type="ECO:0000313" key="3">
    <source>
        <dbReference type="Proteomes" id="UP000672032"/>
    </source>
</evidence>
<keyword evidence="3" id="KW-1185">Reference proteome</keyword>